<evidence type="ECO:0000313" key="10">
    <source>
        <dbReference type="Proteomes" id="UP000315439"/>
    </source>
</evidence>
<dbReference type="EMBL" id="VIKS01000011">
    <property type="protein sequence ID" value="TQV85879.1"/>
    <property type="molecule type" value="Genomic_DNA"/>
</dbReference>
<evidence type="ECO:0000313" key="9">
    <source>
        <dbReference type="EMBL" id="TQV85879.1"/>
    </source>
</evidence>
<keyword evidence="4 7" id="KW-0812">Transmembrane</keyword>
<feature type="transmembrane region" description="Helical" evidence="8">
    <location>
        <begin position="24"/>
        <end position="43"/>
    </location>
</feature>
<evidence type="ECO:0000256" key="4">
    <source>
        <dbReference type="ARBA" id="ARBA00022692"/>
    </source>
</evidence>
<keyword evidence="5 8" id="KW-1133">Transmembrane helix</keyword>
<dbReference type="AlphaFoldDB" id="A0A545U8T5"/>
<dbReference type="Pfam" id="PF02472">
    <property type="entry name" value="ExbD"/>
    <property type="match status" value="1"/>
</dbReference>
<evidence type="ECO:0000256" key="8">
    <source>
        <dbReference type="SAM" id="Phobius"/>
    </source>
</evidence>
<dbReference type="GO" id="GO:0005886">
    <property type="term" value="C:plasma membrane"/>
    <property type="evidence" value="ECO:0007669"/>
    <property type="project" value="UniProtKB-SubCell"/>
</dbReference>
<dbReference type="InterPro" id="IPR003400">
    <property type="entry name" value="ExbD"/>
</dbReference>
<evidence type="ECO:0000256" key="3">
    <source>
        <dbReference type="ARBA" id="ARBA00022475"/>
    </source>
</evidence>
<dbReference type="Proteomes" id="UP000315439">
    <property type="component" value="Unassembled WGS sequence"/>
</dbReference>
<organism evidence="9 10">
    <name type="scientific">Aliikangiella coralliicola</name>
    <dbReference type="NCBI Taxonomy" id="2592383"/>
    <lineage>
        <taxon>Bacteria</taxon>
        <taxon>Pseudomonadati</taxon>
        <taxon>Pseudomonadota</taxon>
        <taxon>Gammaproteobacteria</taxon>
        <taxon>Oceanospirillales</taxon>
        <taxon>Pleioneaceae</taxon>
        <taxon>Aliikangiella</taxon>
    </lineage>
</organism>
<evidence type="ECO:0000256" key="7">
    <source>
        <dbReference type="RuleBase" id="RU003879"/>
    </source>
</evidence>
<evidence type="ECO:0000256" key="6">
    <source>
        <dbReference type="ARBA" id="ARBA00023136"/>
    </source>
</evidence>
<sequence>MKNSKLTGRLKRMEHLEGLHKRKGLNLVSLMDIFTILVFFLLVSSGTQQLPNSKDMKLPLSVADKTPKETLVIAITKEDILVQGKKVAAISQVLESNDAVIIALEEELKFRSSNSLLAQTDNSAGRAVTIMGDENISYQLLRKILATCRQANYTRIAFAAFQAAKSKG</sequence>
<gene>
    <name evidence="9" type="ORF">FLL46_18320</name>
</gene>
<proteinExistence type="inferred from homology"/>
<comment type="similarity">
    <text evidence="2 7">Belongs to the ExbD/TolR family.</text>
</comment>
<dbReference type="GO" id="GO:0015031">
    <property type="term" value="P:protein transport"/>
    <property type="evidence" value="ECO:0007669"/>
    <property type="project" value="UniProtKB-KW"/>
</dbReference>
<dbReference type="PANTHER" id="PTHR30558:SF3">
    <property type="entry name" value="BIOPOLYMER TRANSPORT PROTEIN EXBD-RELATED"/>
    <property type="match status" value="1"/>
</dbReference>
<dbReference type="OrthoDB" id="5294637at2"/>
<evidence type="ECO:0000256" key="2">
    <source>
        <dbReference type="ARBA" id="ARBA00005811"/>
    </source>
</evidence>
<keyword evidence="6 8" id="KW-0472">Membrane</keyword>
<dbReference type="GO" id="GO:0022857">
    <property type="term" value="F:transmembrane transporter activity"/>
    <property type="evidence" value="ECO:0007669"/>
    <property type="project" value="InterPro"/>
</dbReference>
<keyword evidence="10" id="KW-1185">Reference proteome</keyword>
<comment type="caution">
    <text evidence="9">The sequence shown here is derived from an EMBL/GenBank/DDBJ whole genome shotgun (WGS) entry which is preliminary data.</text>
</comment>
<dbReference type="PANTHER" id="PTHR30558">
    <property type="entry name" value="EXBD MEMBRANE COMPONENT OF PMF-DRIVEN MACROMOLECULE IMPORT SYSTEM"/>
    <property type="match status" value="1"/>
</dbReference>
<accession>A0A545U8T5</accession>
<keyword evidence="7" id="KW-0813">Transport</keyword>
<keyword evidence="7" id="KW-0653">Protein transport</keyword>
<keyword evidence="3" id="KW-1003">Cell membrane</keyword>
<dbReference type="RefSeq" id="WP_142932798.1">
    <property type="nucleotide sequence ID" value="NZ_ML660167.1"/>
</dbReference>
<evidence type="ECO:0000256" key="1">
    <source>
        <dbReference type="ARBA" id="ARBA00004162"/>
    </source>
</evidence>
<protein>
    <submittedName>
        <fullName evidence="9">Biopolymer transporter ExbD</fullName>
    </submittedName>
</protein>
<reference evidence="9 10" key="1">
    <citation type="submission" date="2019-07" db="EMBL/GenBank/DDBJ databases">
        <title>Draft genome for Aliikangiella sp. M105.</title>
        <authorList>
            <person name="Wang G."/>
        </authorList>
    </citation>
    <scope>NUCLEOTIDE SEQUENCE [LARGE SCALE GENOMIC DNA]</scope>
    <source>
        <strain evidence="9 10">M105</strain>
    </source>
</reference>
<evidence type="ECO:0000256" key="5">
    <source>
        <dbReference type="ARBA" id="ARBA00022989"/>
    </source>
</evidence>
<comment type="subcellular location">
    <subcellularLocation>
        <location evidence="1">Cell membrane</location>
        <topology evidence="1">Single-pass membrane protein</topology>
    </subcellularLocation>
    <subcellularLocation>
        <location evidence="7">Cell membrane</location>
        <topology evidence="7">Single-pass type II membrane protein</topology>
    </subcellularLocation>
</comment>
<name>A0A545U8T5_9GAMM</name>